<accession>A0ABR3P2Y5</accession>
<evidence type="ECO:0008006" key="9">
    <source>
        <dbReference type="Google" id="ProtNLM"/>
    </source>
</evidence>
<dbReference type="InterPro" id="IPR036259">
    <property type="entry name" value="MFS_trans_sf"/>
</dbReference>
<evidence type="ECO:0000256" key="6">
    <source>
        <dbReference type="SAM" id="Phobius"/>
    </source>
</evidence>
<dbReference type="SUPFAM" id="SSF103473">
    <property type="entry name" value="MFS general substrate transporter"/>
    <property type="match status" value="1"/>
</dbReference>
<comment type="subcellular location">
    <subcellularLocation>
        <location evidence="1">Membrane</location>
        <topology evidence="1">Multi-pass membrane protein</topology>
    </subcellularLocation>
</comment>
<protein>
    <recommendedName>
        <fullName evidence="9">Major facilitator superfamily (MFS) profile domain-containing protein</fullName>
    </recommendedName>
</protein>
<keyword evidence="8" id="KW-1185">Reference proteome</keyword>
<dbReference type="PANTHER" id="PTHR43791:SF21">
    <property type="entry name" value="MAJOR FACILITATOR SUPERFAMILY (MFS) PROFILE DOMAIN-CONTAINING PROTEIN"/>
    <property type="match status" value="1"/>
</dbReference>
<proteinExistence type="predicted"/>
<dbReference type="Proteomes" id="UP001562354">
    <property type="component" value="Unassembled WGS sequence"/>
</dbReference>
<feature type="transmembrane region" description="Helical" evidence="6">
    <location>
        <begin position="76"/>
        <end position="96"/>
    </location>
</feature>
<evidence type="ECO:0000256" key="2">
    <source>
        <dbReference type="ARBA" id="ARBA00022448"/>
    </source>
</evidence>
<feature type="transmembrane region" description="Helical" evidence="6">
    <location>
        <begin position="44"/>
        <end position="64"/>
    </location>
</feature>
<organism evidence="7 8">
    <name type="scientific">Neodothiora populina</name>
    <dbReference type="NCBI Taxonomy" id="2781224"/>
    <lineage>
        <taxon>Eukaryota</taxon>
        <taxon>Fungi</taxon>
        <taxon>Dikarya</taxon>
        <taxon>Ascomycota</taxon>
        <taxon>Pezizomycotina</taxon>
        <taxon>Dothideomycetes</taxon>
        <taxon>Dothideomycetidae</taxon>
        <taxon>Dothideales</taxon>
        <taxon>Dothioraceae</taxon>
        <taxon>Neodothiora</taxon>
    </lineage>
</organism>
<evidence type="ECO:0000313" key="8">
    <source>
        <dbReference type="Proteomes" id="UP001562354"/>
    </source>
</evidence>
<gene>
    <name evidence="7" type="ORF">AAFC00_004624</name>
</gene>
<evidence type="ECO:0000256" key="1">
    <source>
        <dbReference type="ARBA" id="ARBA00004141"/>
    </source>
</evidence>
<dbReference type="RefSeq" id="XP_069196715.1">
    <property type="nucleotide sequence ID" value="XM_069344297.1"/>
</dbReference>
<dbReference type="Gene3D" id="1.20.1250.20">
    <property type="entry name" value="MFS general substrate transporter like domains"/>
    <property type="match status" value="1"/>
</dbReference>
<comment type="caution">
    <text evidence="7">The sequence shown here is derived from an EMBL/GenBank/DDBJ whole genome shotgun (WGS) entry which is preliminary data.</text>
</comment>
<dbReference type="GeneID" id="95978324"/>
<evidence type="ECO:0000256" key="3">
    <source>
        <dbReference type="ARBA" id="ARBA00022692"/>
    </source>
</evidence>
<keyword evidence="5 6" id="KW-0472">Membrane</keyword>
<evidence type="ECO:0000256" key="5">
    <source>
        <dbReference type="ARBA" id="ARBA00023136"/>
    </source>
</evidence>
<dbReference type="PANTHER" id="PTHR43791">
    <property type="entry name" value="PERMEASE-RELATED"/>
    <property type="match status" value="1"/>
</dbReference>
<keyword evidence="3 6" id="KW-0812">Transmembrane</keyword>
<keyword evidence="2" id="KW-0813">Transport</keyword>
<feature type="transmembrane region" description="Helical" evidence="6">
    <location>
        <begin position="12"/>
        <end position="32"/>
    </location>
</feature>
<keyword evidence="4 6" id="KW-1133">Transmembrane helix</keyword>
<evidence type="ECO:0000313" key="7">
    <source>
        <dbReference type="EMBL" id="KAL1297033.1"/>
    </source>
</evidence>
<sequence>MLPSTAYAARYIALIVLLSGTFIASPLTVAWLTNNIPEPGKRAVVLGINGWGNLAGVFSAMLFSPSYEKEGYVTPFYITTFCVLFAFVGFMAFRTLMVIENSRRERIVISWSDAEVEREARRGDMPLPRKSNTLLMRIKASNTMALFLAWANMDGNRHGDQKITFRYGL</sequence>
<evidence type="ECO:0000256" key="4">
    <source>
        <dbReference type="ARBA" id="ARBA00022989"/>
    </source>
</evidence>
<name>A0ABR3P2Y5_9PEZI</name>
<reference evidence="7 8" key="1">
    <citation type="submission" date="2024-07" db="EMBL/GenBank/DDBJ databases">
        <title>Draft sequence of the Neodothiora populina.</title>
        <authorList>
            <person name="Drown D.D."/>
            <person name="Schuette U.S."/>
            <person name="Buechlein A.B."/>
            <person name="Rusch D.R."/>
            <person name="Winton L.W."/>
            <person name="Adams G.A."/>
        </authorList>
    </citation>
    <scope>NUCLEOTIDE SEQUENCE [LARGE SCALE GENOMIC DNA]</scope>
    <source>
        <strain evidence="7 8">CPC 39397</strain>
    </source>
</reference>
<dbReference type="EMBL" id="JBFMKM010000016">
    <property type="protein sequence ID" value="KAL1297033.1"/>
    <property type="molecule type" value="Genomic_DNA"/>
</dbReference>